<dbReference type="Proteomes" id="UP001610563">
    <property type="component" value="Unassembled WGS sequence"/>
</dbReference>
<accession>A0ABR4GKP4</accession>
<comment type="caution">
    <text evidence="1">The sequence shown here is derived from an EMBL/GenBank/DDBJ whole genome shotgun (WGS) entry which is preliminary data.</text>
</comment>
<name>A0ABR4GKP4_9EURO</name>
<proteinExistence type="predicted"/>
<reference evidence="1 2" key="1">
    <citation type="submission" date="2024-07" db="EMBL/GenBank/DDBJ databases">
        <title>Section-level genome sequencing and comparative genomics of Aspergillus sections Usti and Cavernicolus.</title>
        <authorList>
            <consortium name="Lawrence Berkeley National Laboratory"/>
            <person name="Nybo J.L."/>
            <person name="Vesth T.C."/>
            <person name="Theobald S."/>
            <person name="Frisvad J.C."/>
            <person name="Larsen T.O."/>
            <person name="Kjaerboelling I."/>
            <person name="Rothschild-Mancinelli K."/>
            <person name="Lyhne E.K."/>
            <person name="Kogle M.E."/>
            <person name="Barry K."/>
            <person name="Clum A."/>
            <person name="Na H."/>
            <person name="Ledsgaard L."/>
            <person name="Lin J."/>
            <person name="Lipzen A."/>
            <person name="Kuo A."/>
            <person name="Riley R."/>
            <person name="Mondo S."/>
            <person name="Labutti K."/>
            <person name="Haridas S."/>
            <person name="Pangalinan J."/>
            <person name="Salamov A.A."/>
            <person name="Simmons B.A."/>
            <person name="Magnuson J.K."/>
            <person name="Chen J."/>
            <person name="Drula E."/>
            <person name="Henrissat B."/>
            <person name="Wiebenga A."/>
            <person name="Lubbers R.J."/>
            <person name="Gomes A.C."/>
            <person name="Makela M.R."/>
            <person name="Stajich J."/>
            <person name="Grigoriev I.V."/>
            <person name="Mortensen U.H."/>
            <person name="De Vries R.P."/>
            <person name="Baker S.E."/>
            <person name="Andersen M.R."/>
        </authorList>
    </citation>
    <scope>NUCLEOTIDE SEQUENCE [LARGE SCALE GENOMIC DNA]</scope>
    <source>
        <strain evidence="1 2">CBS 209.92</strain>
    </source>
</reference>
<evidence type="ECO:0000313" key="1">
    <source>
        <dbReference type="EMBL" id="KAL2799643.1"/>
    </source>
</evidence>
<dbReference type="EMBL" id="JBFTWV010000007">
    <property type="protein sequence ID" value="KAL2799643.1"/>
    <property type="molecule type" value="Genomic_DNA"/>
</dbReference>
<dbReference type="CDD" id="cd12148">
    <property type="entry name" value="fungal_TF_MHR"/>
    <property type="match status" value="1"/>
</dbReference>
<protein>
    <submittedName>
        <fullName evidence="1">Uncharacterized protein</fullName>
    </submittedName>
</protein>
<sequence length="75" mass="8749">MLVGIYFDQFHYTFPIVYKPDFMRRCHHLNTIERGDTIDQGFLTVLSAVDACGSSLIPRAWLVVITPDRVKRPFY</sequence>
<gene>
    <name evidence="1" type="ORF">BJX66DRAFT_293366</name>
</gene>
<keyword evidence="2" id="KW-1185">Reference proteome</keyword>
<evidence type="ECO:0000313" key="2">
    <source>
        <dbReference type="Proteomes" id="UP001610563"/>
    </source>
</evidence>
<organism evidence="1 2">
    <name type="scientific">Aspergillus keveii</name>
    <dbReference type="NCBI Taxonomy" id="714993"/>
    <lineage>
        <taxon>Eukaryota</taxon>
        <taxon>Fungi</taxon>
        <taxon>Dikarya</taxon>
        <taxon>Ascomycota</taxon>
        <taxon>Pezizomycotina</taxon>
        <taxon>Eurotiomycetes</taxon>
        <taxon>Eurotiomycetidae</taxon>
        <taxon>Eurotiales</taxon>
        <taxon>Aspergillaceae</taxon>
        <taxon>Aspergillus</taxon>
        <taxon>Aspergillus subgen. Nidulantes</taxon>
    </lineage>
</organism>